<evidence type="ECO:0000313" key="4">
    <source>
        <dbReference type="EnsemblMetazoa" id="CapteP200277"/>
    </source>
</evidence>
<evidence type="ECO:0000313" key="3">
    <source>
        <dbReference type="EMBL" id="ELU10833.1"/>
    </source>
</evidence>
<keyword evidence="2" id="KW-0732">Signal</keyword>
<gene>
    <name evidence="3" type="ORF">CAPTEDRAFT_200277</name>
</gene>
<dbReference type="AlphaFoldDB" id="R7UW25"/>
<dbReference type="Proteomes" id="UP000014760">
    <property type="component" value="Unassembled WGS sequence"/>
</dbReference>
<evidence type="ECO:0000313" key="5">
    <source>
        <dbReference type="Proteomes" id="UP000014760"/>
    </source>
</evidence>
<accession>R7UW25</accession>
<organism evidence="3">
    <name type="scientific">Capitella teleta</name>
    <name type="common">Polychaete worm</name>
    <dbReference type="NCBI Taxonomy" id="283909"/>
    <lineage>
        <taxon>Eukaryota</taxon>
        <taxon>Metazoa</taxon>
        <taxon>Spiralia</taxon>
        <taxon>Lophotrochozoa</taxon>
        <taxon>Annelida</taxon>
        <taxon>Polychaeta</taxon>
        <taxon>Sedentaria</taxon>
        <taxon>Scolecida</taxon>
        <taxon>Capitellidae</taxon>
        <taxon>Capitella</taxon>
    </lineage>
</organism>
<keyword evidence="5" id="KW-1185">Reference proteome</keyword>
<feature type="signal peptide" evidence="2">
    <location>
        <begin position="1"/>
        <end position="30"/>
    </location>
</feature>
<feature type="compositionally biased region" description="Basic residues" evidence="1">
    <location>
        <begin position="206"/>
        <end position="220"/>
    </location>
</feature>
<feature type="region of interest" description="Disordered" evidence="1">
    <location>
        <begin position="186"/>
        <end position="263"/>
    </location>
</feature>
<proteinExistence type="predicted"/>
<reference evidence="3 5" key="2">
    <citation type="journal article" date="2013" name="Nature">
        <title>Insights into bilaterian evolution from three spiralian genomes.</title>
        <authorList>
            <person name="Simakov O."/>
            <person name="Marletaz F."/>
            <person name="Cho S.J."/>
            <person name="Edsinger-Gonzales E."/>
            <person name="Havlak P."/>
            <person name="Hellsten U."/>
            <person name="Kuo D.H."/>
            <person name="Larsson T."/>
            <person name="Lv J."/>
            <person name="Arendt D."/>
            <person name="Savage R."/>
            <person name="Osoegawa K."/>
            <person name="de Jong P."/>
            <person name="Grimwood J."/>
            <person name="Chapman J.A."/>
            <person name="Shapiro H."/>
            <person name="Aerts A."/>
            <person name="Otillar R.P."/>
            <person name="Terry A.Y."/>
            <person name="Boore J.L."/>
            <person name="Grigoriev I.V."/>
            <person name="Lindberg D.R."/>
            <person name="Seaver E.C."/>
            <person name="Weisblat D.A."/>
            <person name="Putnam N.H."/>
            <person name="Rokhsar D.S."/>
        </authorList>
    </citation>
    <scope>NUCLEOTIDE SEQUENCE</scope>
    <source>
        <strain evidence="3 5">I ESC-2004</strain>
    </source>
</reference>
<evidence type="ECO:0000256" key="2">
    <source>
        <dbReference type="SAM" id="SignalP"/>
    </source>
</evidence>
<feature type="chain" id="PRO_5008788446" evidence="2">
    <location>
        <begin position="31"/>
        <end position="263"/>
    </location>
</feature>
<dbReference type="EMBL" id="AMQN01000929">
    <property type="status" value="NOT_ANNOTATED_CDS"/>
    <property type="molecule type" value="Genomic_DNA"/>
</dbReference>
<dbReference type="HOGENOM" id="CLU_1058622_0_0_1"/>
<reference evidence="5" key="1">
    <citation type="submission" date="2012-12" db="EMBL/GenBank/DDBJ databases">
        <authorList>
            <person name="Hellsten U."/>
            <person name="Grimwood J."/>
            <person name="Chapman J.A."/>
            <person name="Shapiro H."/>
            <person name="Aerts A."/>
            <person name="Otillar R.P."/>
            <person name="Terry A.Y."/>
            <person name="Boore J.L."/>
            <person name="Simakov O."/>
            <person name="Marletaz F."/>
            <person name="Cho S.-J."/>
            <person name="Edsinger-Gonzales E."/>
            <person name="Havlak P."/>
            <person name="Kuo D.-H."/>
            <person name="Larsson T."/>
            <person name="Lv J."/>
            <person name="Arendt D."/>
            <person name="Savage R."/>
            <person name="Osoegawa K."/>
            <person name="de Jong P."/>
            <person name="Lindberg D.R."/>
            <person name="Seaver E.C."/>
            <person name="Weisblat D.A."/>
            <person name="Putnam N.H."/>
            <person name="Grigoriev I.V."/>
            <person name="Rokhsar D.S."/>
        </authorList>
    </citation>
    <scope>NUCLEOTIDE SEQUENCE</scope>
    <source>
        <strain evidence="5">I ESC-2004</strain>
    </source>
</reference>
<name>R7UW25_CAPTE</name>
<dbReference type="EnsemblMetazoa" id="CapteT200277">
    <property type="protein sequence ID" value="CapteP200277"/>
    <property type="gene ID" value="CapteG200277"/>
</dbReference>
<sequence>MTHCQQSMMLTEAYLFIFMLVVCYTCPGSAHPALVTLVRIISLLDPLIAHHESKAITSAAEAPSTIREESLPSVGLNDLEETVRNLYDAGVSLDLITTAVNSGLGASGQMVTLKNSLNEFTFDAALKASTTAPLVRDDVDDLVKYSMILDEPREDNFIERSNRDPFYHQSSSTSSKYEHTIDNNALRAGDHHSNGRPQFGRPPKSLSHRRPTHLPGRRHSSSSSMDDWPQLSFPFSTHHNPPSLIRANDENSSKLSCDSLIRK</sequence>
<dbReference type="EMBL" id="KB297234">
    <property type="protein sequence ID" value="ELU10833.1"/>
    <property type="molecule type" value="Genomic_DNA"/>
</dbReference>
<reference evidence="4" key="3">
    <citation type="submission" date="2015-06" db="UniProtKB">
        <authorList>
            <consortium name="EnsemblMetazoa"/>
        </authorList>
    </citation>
    <scope>IDENTIFICATION</scope>
</reference>
<protein>
    <submittedName>
        <fullName evidence="3 4">Uncharacterized protein</fullName>
    </submittedName>
</protein>
<evidence type="ECO:0000256" key="1">
    <source>
        <dbReference type="SAM" id="MobiDB-lite"/>
    </source>
</evidence>